<dbReference type="WBParaSite" id="nRc.2.0.1.t09597-RA">
    <property type="protein sequence ID" value="nRc.2.0.1.t09597-RA"/>
    <property type="gene ID" value="nRc.2.0.1.g09597"/>
</dbReference>
<dbReference type="AlphaFoldDB" id="A0A915I755"/>
<name>A0A915I755_ROMCU</name>
<evidence type="ECO:0000313" key="1">
    <source>
        <dbReference type="Proteomes" id="UP000887565"/>
    </source>
</evidence>
<accession>A0A915I755</accession>
<protein>
    <submittedName>
        <fullName evidence="2">Uncharacterized protein</fullName>
    </submittedName>
</protein>
<organism evidence="1 2">
    <name type="scientific">Romanomermis culicivorax</name>
    <name type="common">Nematode worm</name>
    <dbReference type="NCBI Taxonomy" id="13658"/>
    <lineage>
        <taxon>Eukaryota</taxon>
        <taxon>Metazoa</taxon>
        <taxon>Ecdysozoa</taxon>
        <taxon>Nematoda</taxon>
        <taxon>Enoplea</taxon>
        <taxon>Dorylaimia</taxon>
        <taxon>Mermithida</taxon>
        <taxon>Mermithoidea</taxon>
        <taxon>Mermithidae</taxon>
        <taxon>Romanomermis</taxon>
    </lineage>
</organism>
<reference evidence="2" key="1">
    <citation type="submission" date="2022-11" db="UniProtKB">
        <authorList>
            <consortium name="WormBaseParasite"/>
        </authorList>
    </citation>
    <scope>IDENTIFICATION</scope>
</reference>
<dbReference type="Proteomes" id="UP000887565">
    <property type="component" value="Unplaced"/>
</dbReference>
<keyword evidence="1" id="KW-1185">Reference proteome</keyword>
<evidence type="ECO:0000313" key="2">
    <source>
        <dbReference type="WBParaSite" id="nRc.2.0.1.t09597-RA"/>
    </source>
</evidence>
<proteinExistence type="predicted"/>
<sequence>MDGKSDDENSETALFFSELPHRLSVRDPPSPSLEERFTSSADLCQLNPSPNCFGLLYPLPVVLLRWSQMLRWSQVHLFSLRHRCAGGWTRRKVAEKNDKFA</sequence>